<organism evidence="1 2">
    <name type="scientific">Vespula maculifrons</name>
    <name type="common">Eastern yellow jacket</name>
    <name type="synonym">Wasp</name>
    <dbReference type="NCBI Taxonomy" id="7453"/>
    <lineage>
        <taxon>Eukaryota</taxon>
        <taxon>Metazoa</taxon>
        <taxon>Ecdysozoa</taxon>
        <taxon>Arthropoda</taxon>
        <taxon>Hexapoda</taxon>
        <taxon>Insecta</taxon>
        <taxon>Pterygota</taxon>
        <taxon>Neoptera</taxon>
        <taxon>Endopterygota</taxon>
        <taxon>Hymenoptera</taxon>
        <taxon>Apocrita</taxon>
        <taxon>Aculeata</taxon>
        <taxon>Vespoidea</taxon>
        <taxon>Vespidae</taxon>
        <taxon>Vespinae</taxon>
        <taxon>Vespula</taxon>
    </lineage>
</organism>
<dbReference type="EMBL" id="JAYRBN010000059">
    <property type="protein sequence ID" value="KAL2741157.1"/>
    <property type="molecule type" value="Genomic_DNA"/>
</dbReference>
<protein>
    <submittedName>
        <fullName evidence="1">Uncharacterized protein</fullName>
    </submittedName>
</protein>
<proteinExistence type="predicted"/>
<evidence type="ECO:0000313" key="1">
    <source>
        <dbReference type="EMBL" id="KAL2741157.1"/>
    </source>
</evidence>
<keyword evidence="2" id="KW-1185">Reference proteome</keyword>
<comment type="caution">
    <text evidence="1">The sequence shown here is derived from an EMBL/GenBank/DDBJ whole genome shotgun (WGS) entry which is preliminary data.</text>
</comment>
<gene>
    <name evidence="1" type="ORF">V1477_010218</name>
</gene>
<dbReference type="Proteomes" id="UP001607303">
    <property type="component" value="Unassembled WGS sequence"/>
</dbReference>
<accession>A0ABD2C7X8</accession>
<reference evidence="1 2" key="1">
    <citation type="journal article" date="2024" name="Ann. Entomol. Soc. Am.">
        <title>Genomic analyses of the southern and eastern yellowjacket wasps (Hymenoptera: Vespidae) reveal evolutionary signatures of social life.</title>
        <authorList>
            <person name="Catto M.A."/>
            <person name="Caine P.B."/>
            <person name="Orr S.E."/>
            <person name="Hunt B.G."/>
            <person name="Goodisman M.A.D."/>
        </authorList>
    </citation>
    <scope>NUCLEOTIDE SEQUENCE [LARGE SCALE GENOMIC DNA]</scope>
    <source>
        <strain evidence="1">232</strain>
        <tissue evidence="1">Head and thorax</tissue>
    </source>
</reference>
<sequence>MFPQTVEKFVKIYPCYNMPMTINRYIFVSKRIPTERNGLILASSRFIFSLRRCNKIIRLAFSDRKDNIKNKLLPPSKKTFYNLTTLVIKEKNKKTKEGNPVSWLENDAHHTGVTLQEYLPWISFKTKRTRKRMRGPSAGPRFRKRAAEKGDAFLNLVKKRVVGGEKEERKVTATVG</sequence>
<dbReference type="AlphaFoldDB" id="A0ABD2C7X8"/>
<evidence type="ECO:0000313" key="2">
    <source>
        <dbReference type="Proteomes" id="UP001607303"/>
    </source>
</evidence>
<name>A0ABD2C7X8_VESMC</name>